<keyword evidence="3" id="KW-1185">Reference proteome</keyword>
<evidence type="ECO:0000313" key="2">
    <source>
        <dbReference type="EMBL" id="GGX76072.1"/>
    </source>
</evidence>
<accession>A0ABQ2YAZ3</accession>
<evidence type="ECO:0000256" key="1">
    <source>
        <dbReference type="SAM" id="MobiDB-lite"/>
    </source>
</evidence>
<comment type="caution">
    <text evidence="2">The sequence shown here is derived from an EMBL/GenBank/DDBJ whole genome shotgun (WGS) entry which is preliminary data.</text>
</comment>
<protein>
    <submittedName>
        <fullName evidence="2">Uncharacterized protein</fullName>
    </submittedName>
</protein>
<reference evidence="3" key="1">
    <citation type="journal article" date="2019" name="Int. J. Syst. Evol. Microbiol.">
        <title>The Global Catalogue of Microorganisms (GCM) 10K type strain sequencing project: providing services to taxonomists for standard genome sequencing and annotation.</title>
        <authorList>
            <consortium name="The Broad Institute Genomics Platform"/>
            <consortium name="The Broad Institute Genome Sequencing Center for Infectious Disease"/>
            <person name="Wu L."/>
            <person name="Ma J."/>
        </authorList>
    </citation>
    <scope>NUCLEOTIDE SEQUENCE [LARGE SCALE GENOMIC DNA]</scope>
    <source>
        <strain evidence="3">JCM 4586</strain>
    </source>
</reference>
<proteinExistence type="predicted"/>
<sequence>MTTTAAITYTATGVPLSYSASSAVAISGAGAPAATEENCAPIEAPEYRIRVANISEKKAAWGAYMAPWRTSPTVTAATSPPKLPESTSAKNGKAQSPTPAAPIRYTGRRPIRSERAPHAGMTAKCTAEPTSTALRAVCLASWVCSVA</sequence>
<dbReference type="EMBL" id="BMUT01000003">
    <property type="protein sequence ID" value="GGX76072.1"/>
    <property type="molecule type" value="Genomic_DNA"/>
</dbReference>
<name>A0ABQ2YAZ3_9ACTN</name>
<dbReference type="Proteomes" id="UP000659223">
    <property type="component" value="Unassembled WGS sequence"/>
</dbReference>
<evidence type="ECO:0000313" key="3">
    <source>
        <dbReference type="Proteomes" id="UP000659223"/>
    </source>
</evidence>
<gene>
    <name evidence="2" type="ORF">GCM10010324_22050</name>
</gene>
<organism evidence="2 3">
    <name type="scientific">Streptomyces hiroshimensis</name>
    <dbReference type="NCBI Taxonomy" id="66424"/>
    <lineage>
        <taxon>Bacteria</taxon>
        <taxon>Bacillati</taxon>
        <taxon>Actinomycetota</taxon>
        <taxon>Actinomycetes</taxon>
        <taxon>Kitasatosporales</taxon>
        <taxon>Streptomycetaceae</taxon>
        <taxon>Streptomyces</taxon>
    </lineage>
</organism>
<feature type="compositionally biased region" description="Polar residues" evidence="1">
    <location>
        <begin position="85"/>
        <end position="98"/>
    </location>
</feature>
<feature type="region of interest" description="Disordered" evidence="1">
    <location>
        <begin position="73"/>
        <end position="111"/>
    </location>
</feature>